<sequence>MMLKKLSACELDARVGDVTLLLSYVLAYSNELLDGKPLYASSNCLPVKALNREPAGHAFHAAALELRGWAKETTDKKEEDFDTNVGNEKDHKEYIPSYDSYNNKAKKKSGKQQHDHYALLGLGNLRYLATED</sequence>
<dbReference type="OrthoDB" id="1112539at2759"/>
<proteinExistence type="predicted"/>
<dbReference type="GO" id="GO:0043022">
    <property type="term" value="F:ribosome binding"/>
    <property type="evidence" value="ECO:0007669"/>
    <property type="project" value="InterPro"/>
</dbReference>
<evidence type="ECO:0000313" key="2">
    <source>
        <dbReference type="EMBL" id="CAA7023914.1"/>
    </source>
</evidence>
<dbReference type="PANTHER" id="PTHR43999">
    <property type="entry name" value="DNAJ HOMOLOG SUBFAMILY C MEMBER 2"/>
    <property type="match status" value="1"/>
</dbReference>
<dbReference type="GO" id="GO:0005829">
    <property type="term" value="C:cytosol"/>
    <property type="evidence" value="ECO:0007669"/>
    <property type="project" value="TreeGrafter"/>
</dbReference>
<dbReference type="AlphaFoldDB" id="A0A6D2I5Y2"/>
<name>A0A6D2I5Y2_9BRAS</name>
<dbReference type="GO" id="GO:0030544">
    <property type="term" value="F:Hsp70 protein binding"/>
    <property type="evidence" value="ECO:0007669"/>
    <property type="project" value="InterPro"/>
</dbReference>
<protein>
    <submittedName>
        <fullName evidence="2">Uncharacterized protein</fullName>
    </submittedName>
</protein>
<keyword evidence="3" id="KW-1185">Reference proteome</keyword>
<accession>A0A6D2I5Y2</accession>
<dbReference type="PANTHER" id="PTHR43999:SF1">
    <property type="entry name" value="DNAJ HOMOLOG SUBFAMILY C MEMBER 2"/>
    <property type="match status" value="1"/>
</dbReference>
<comment type="caution">
    <text evidence="2">The sequence shown here is derived from an EMBL/GenBank/DDBJ whole genome shotgun (WGS) entry which is preliminary data.</text>
</comment>
<feature type="region of interest" description="Disordered" evidence="1">
    <location>
        <begin position="75"/>
        <end position="113"/>
    </location>
</feature>
<dbReference type="EMBL" id="CACVBM020000843">
    <property type="protein sequence ID" value="CAA7023914.1"/>
    <property type="molecule type" value="Genomic_DNA"/>
</dbReference>
<organism evidence="2 3">
    <name type="scientific">Microthlaspi erraticum</name>
    <dbReference type="NCBI Taxonomy" id="1685480"/>
    <lineage>
        <taxon>Eukaryota</taxon>
        <taxon>Viridiplantae</taxon>
        <taxon>Streptophyta</taxon>
        <taxon>Embryophyta</taxon>
        <taxon>Tracheophyta</taxon>
        <taxon>Spermatophyta</taxon>
        <taxon>Magnoliopsida</taxon>
        <taxon>eudicotyledons</taxon>
        <taxon>Gunneridae</taxon>
        <taxon>Pentapetalae</taxon>
        <taxon>rosids</taxon>
        <taxon>malvids</taxon>
        <taxon>Brassicales</taxon>
        <taxon>Brassicaceae</taxon>
        <taxon>Coluteocarpeae</taxon>
        <taxon>Microthlaspi</taxon>
    </lineage>
</organism>
<gene>
    <name evidence="2" type="ORF">MERR_LOCUS11149</name>
</gene>
<reference evidence="2" key="1">
    <citation type="submission" date="2020-01" db="EMBL/GenBank/DDBJ databases">
        <authorList>
            <person name="Mishra B."/>
        </authorList>
    </citation>
    <scope>NUCLEOTIDE SEQUENCE [LARGE SCALE GENOMIC DNA]</scope>
</reference>
<evidence type="ECO:0000313" key="3">
    <source>
        <dbReference type="Proteomes" id="UP000467841"/>
    </source>
</evidence>
<dbReference type="InterPro" id="IPR044634">
    <property type="entry name" value="Zuotin/DnaJC2"/>
</dbReference>
<evidence type="ECO:0000256" key="1">
    <source>
        <dbReference type="SAM" id="MobiDB-lite"/>
    </source>
</evidence>
<dbReference type="Proteomes" id="UP000467841">
    <property type="component" value="Unassembled WGS sequence"/>
</dbReference>
<dbReference type="GO" id="GO:0051083">
    <property type="term" value="P:'de novo' cotranslational protein folding"/>
    <property type="evidence" value="ECO:0007669"/>
    <property type="project" value="InterPro"/>
</dbReference>
<dbReference type="GO" id="GO:0006450">
    <property type="term" value="P:regulation of translational fidelity"/>
    <property type="evidence" value="ECO:0007669"/>
    <property type="project" value="InterPro"/>
</dbReference>